<organism evidence="1 2">
    <name type="scientific">Synechococcus phage S-H38</name>
    <dbReference type="NCBI Taxonomy" id="2783673"/>
    <lineage>
        <taxon>Viruses</taxon>
        <taxon>Duplodnaviria</taxon>
        <taxon>Heunggongvirae</taxon>
        <taxon>Uroviricota</taxon>
        <taxon>Caudoviricetes</taxon>
        <taxon>Pantevenvirales</taxon>
        <taxon>Kyanoviridae</taxon>
        <taxon>Yellowseavirus</taxon>
        <taxon>Yellowseavirus thirtyeight</taxon>
    </lineage>
</organism>
<sequence length="48" mass="5570">MNNQEVMNIAKECGLVYNNNHDILTFYQAIRKSLKKEFATKPEVVQAK</sequence>
<protein>
    <submittedName>
        <fullName evidence="1">Uncharacterized protein</fullName>
    </submittedName>
</protein>
<reference evidence="1" key="1">
    <citation type="submission" date="2020-10" db="EMBL/GenBank/DDBJ databases">
        <title>The Isolation and Genome Sequence of a Novel Cyanophage S-H38 from the Yellow Sea, China.</title>
        <authorList>
            <person name="Jiang T."/>
        </authorList>
    </citation>
    <scope>NUCLEOTIDE SEQUENCE</scope>
</reference>
<accession>A0A873W9Q6</accession>
<evidence type="ECO:0000313" key="1">
    <source>
        <dbReference type="EMBL" id="QPB07877.1"/>
    </source>
</evidence>
<dbReference type="KEGG" id="vg:77946573"/>
<dbReference type="RefSeq" id="YP_010670368.1">
    <property type="nucleotide sequence ID" value="NC_070964.1"/>
</dbReference>
<dbReference type="Proteomes" id="UP000663144">
    <property type="component" value="Segment"/>
</dbReference>
<keyword evidence="2" id="KW-1185">Reference proteome</keyword>
<dbReference type="EMBL" id="MW117965">
    <property type="protein sequence ID" value="QPB07877.1"/>
    <property type="molecule type" value="Genomic_DNA"/>
</dbReference>
<dbReference type="GeneID" id="77946573"/>
<evidence type="ECO:0000313" key="2">
    <source>
        <dbReference type="Proteomes" id="UP000663144"/>
    </source>
</evidence>
<proteinExistence type="predicted"/>
<name>A0A873W9Q6_9CAUD</name>